<dbReference type="EMBL" id="CP001750">
    <property type="protein sequence ID" value="ADB10005.1"/>
    <property type="molecule type" value="Genomic_DNA"/>
</dbReference>
<proteinExistence type="predicted"/>
<dbReference type="Proteomes" id="UP000008693">
    <property type="component" value="Chromosome"/>
</dbReference>
<name>D2QB19_BIFDB</name>
<keyword evidence="2" id="KW-1185">Reference proteome</keyword>
<protein>
    <submittedName>
        <fullName evidence="1">Uncharacterized protein</fullName>
    </submittedName>
</protein>
<dbReference type="HOGENOM" id="CLU_3165139_0_0_11"/>
<evidence type="ECO:0000313" key="1">
    <source>
        <dbReference type="EMBL" id="ADB10005.1"/>
    </source>
</evidence>
<dbReference type="STRING" id="401473.BDP_1395"/>
<sequence>MLMYYGIMMAVVNETIRTTMHVGDVDGIQSVRRLGLELPVHKVGTAA</sequence>
<gene>
    <name evidence="1" type="ordered locus">BDP_1395</name>
</gene>
<organism evidence="1 2">
    <name type="scientific">Bifidobacterium dentium (strain ATCC 27534 / DSM 20436 / JCM 1195 / Bd1)</name>
    <dbReference type="NCBI Taxonomy" id="401473"/>
    <lineage>
        <taxon>Bacteria</taxon>
        <taxon>Bacillati</taxon>
        <taxon>Actinomycetota</taxon>
        <taxon>Actinomycetes</taxon>
        <taxon>Bifidobacteriales</taxon>
        <taxon>Bifidobacteriaceae</taxon>
        <taxon>Bifidobacterium</taxon>
    </lineage>
</organism>
<reference evidence="1 2" key="1">
    <citation type="journal article" date="2009" name="PLoS Genet.">
        <title>The Bifidobacterium dentium Bd1 genome sequence reflects its genetic adaptation to the human oral cavity.</title>
        <authorList>
            <person name="Ventura M."/>
            <person name="Turroni F."/>
            <person name="Zomer A."/>
            <person name="Foroni E."/>
            <person name="Giubellini V."/>
            <person name="Bottacini F."/>
            <person name="Canchaya C."/>
            <person name="Claesson M.J."/>
            <person name="He F."/>
            <person name="Mantzourani M."/>
            <person name="Mulas L."/>
            <person name="Ferrarini A."/>
            <person name="Gao B."/>
            <person name="Delledonne M."/>
            <person name="Henrissat B."/>
            <person name="Coutinho P."/>
            <person name="Oggioni M."/>
            <person name="Gupta R.S."/>
            <person name="Zhang Z."/>
            <person name="Beighton D."/>
            <person name="Fitzgerald G.F."/>
            <person name="O'Toole P.W."/>
            <person name="van Sinderen D."/>
        </authorList>
    </citation>
    <scope>NUCLEOTIDE SEQUENCE [LARGE SCALE GENOMIC DNA]</scope>
    <source>
        <strain evidence="2">ATCC 27534 / DSM 20436 / JCM 1195 / Bd1</strain>
    </source>
</reference>
<evidence type="ECO:0000313" key="2">
    <source>
        <dbReference type="Proteomes" id="UP000008693"/>
    </source>
</evidence>
<dbReference type="AlphaFoldDB" id="D2QB19"/>
<accession>D2QB19</accession>
<dbReference type="KEGG" id="bde:BDP_1395"/>